<accession>A0AAV6VH83</accession>
<evidence type="ECO:0000256" key="1">
    <source>
        <dbReference type="PROSITE-ProRule" id="PRU00325"/>
    </source>
</evidence>
<keyword evidence="1" id="KW-0862">Zinc</keyword>
<feature type="region of interest" description="Disordered" evidence="2">
    <location>
        <begin position="235"/>
        <end position="296"/>
    </location>
</feature>
<dbReference type="EMBL" id="JAFNEN010000088">
    <property type="protein sequence ID" value="KAG8195428.1"/>
    <property type="molecule type" value="Genomic_DNA"/>
</dbReference>
<dbReference type="GO" id="GO:0008270">
    <property type="term" value="F:zinc ion binding"/>
    <property type="evidence" value="ECO:0007669"/>
    <property type="project" value="UniProtKB-KW"/>
</dbReference>
<evidence type="ECO:0000313" key="4">
    <source>
        <dbReference type="EMBL" id="KAG8195428.1"/>
    </source>
</evidence>
<feature type="domain" description="SWIM-type" evidence="3">
    <location>
        <begin position="632"/>
        <end position="663"/>
    </location>
</feature>
<evidence type="ECO:0000256" key="2">
    <source>
        <dbReference type="SAM" id="MobiDB-lite"/>
    </source>
</evidence>
<dbReference type="PROSITE" id="PS50966">
    <property type="entry name" value="ZF_SWIM"/>
    <property type="match status" value="1"/>
</dbReference>
<name>A0AAV6VH83_9ARAC</name>
<protein>
    <recommendedName>
        <fullName evidence="3">SWIM-type domain-containing protein</fullName>
    </recommendedName>
</protein>
<dbReference type="PANTHER" id="PTHR35385:SF2">
    <property type="entry name" value="PROTEIN B, PUTATIVE-RELATED"/>
    <property type="match status" value="1"/>
</dbReference>
<dbReference type="InterPro" id="IPR007527">
    <property type="entry name" value="Znf_SWIM"/>
</dbReference>
<evidence type="ECO:0000259" key="3">
    <source>
        <dbReference type="PROSITE" id="PS50966"/>
    </source>
</evidence>
<evidence type="ECO:0000313" key="5">
    <source>
        <dbReference type="Proteomes" id="UP000827092"/>
    </source>
</evidence>
<gene>
    <name evidence="4" type="ORF">JTE90_013885</name>
</gene>
<organism evidence="4 5">
    <name type="scientific">Oedothorax gibbosus</name>
    <dbReference type="NCBI Taxonomy" id="931172"/>
    <lineage>
        <taxon>Eukaryota</taxon>
        <taxon>Metazoa</taxon>
        <taxon>Ecdysozoa</taxon>
        <taxon>Arthropoda</taxon>
        <taxon>Chelicerata</taxon>
        <taxon>Arachnida</taxon>
        <taxon>Araneae</taxon>
        <taxon>Araneomorphae</taxon>
        <taxon>Entelegynae</taxon>
        <taxon>Araneoidea</taxon>
        <taxon>Linyphiidae</taxon>
        <taxon>Erigoninae</taxon>
        <taxon>Oedothorax</taxon>
    </lineage>
</organism>
<dbReference type="Proteomes" id="UP000827092">
    <property type="component" value="Unassembled WGS sequence"/>
</dbReference>
<reference evidence="4 5" key="1">
    <citation type="journal article" date="2022" name="Nat. Ecol. Evol.">
        <title>A masculinizing supergene underlies an exaggerated male reproductive morph in a spider.</title>
        <authorList>
            <person name="Hendrickx F."/>
            <person name="De Corte Z."/>
            <person name="Sonet G."/>
            <person name="Van Belleghem S.M."/>
            <person name="Kostlbacher S."/>
            <person name="Vangestel C."/>
        </authorList>
    </citation>
    <scope>NUCLEOTIDE SEQUENCE [LARGE SCALE GENOMIC DNA]</scope>
    <source>
        <strain evidence="4">W744_W776</strain>
    </source>
</reference>
<keyword evidence="1" id="KW-0863">Zinc-finger</keyword>
<sequence length="934" mass="105481">MSLIKCKFCNPETDCSSVLRSFLPAEYDYIVCNFSGDSSRFKTRLRTNGGNQDHAHKWLEDFHMYSKCTMRVERTYPHSGTKNVFKVDLRCQHNTRPRSDKVREKESCKNTDCPAKMVITIKRVVTERKSRSKDPHLPNCPTVIQMDFCHNHAILTPDILKHRSVLPEVKEKILALFKLGHNPGTALDMHRYDLLLEHGENFEKICHDRALLPDPQYCYRLYYKIVRKNSDNMNGENTDRDVLPAITTSSPDKKDPLTSCENSATLNNNNNFSSGQNNNTCDPNGAVGEKQNRAKKKRRLEVSAIDTKEMSRQLEEMLCKFCESGGLAGMQLVDKDTVMALCTPFMNRVHRLVKQSGDMVFVDSYGDLDEPNTCRVLYLTTYSSIGPVPLACLVTTSESVSCIKAALDLLKQIIPTGGFFGKERPDLFFTNDHEVVRTGLKSAFPKSHLLICLSHILQASWTFVGDRKNGIKRDHRSILFSKIRLLLFSQTVEELEMNYAFVADDGLVKTYPLVVEYLKHIYDHKHDWSLVYRRHLIPSASNATFFWESAMILLKDPILSRSRTYNPLQVIDFMSRLDTYYERKLIDLANHRFDSVRFSRFLFIELPREAYTITQNSESEYEVHNDTKDTTYQTDVTLGMCECKTGKSGAPCKHQLLVYRNFPVPAYDYVPPTTQMEKNILFHLATGQEVEIETAQESIVPKTVQPTLQHSIATIHDVYNGCGDDGHFFLDDGCEALSAAGITHAGVLAPHSNPSLTLQASSLSQSSNLLLQHQNPPEVVLVPQHNLMTQLDPSANHHSNVSSLNQQISSNPAELSQHLSTVLSPSQPPPCPPNLSNPHPELHSVSDLVVQICSKLKDRTSGSPQVFRPALQTFLKNLDDLSADSSLENALYSFGKFSKPATVMFKRRVVDNKLVGLQSAGELKREPAKFSKPS</sequence>
<proteinExistence type="predicted"/>
<dbReference type="PANTHER" id="PTHR35385">
    <property type="entry name" value="PROTEIN B, PUTATIVE-RELATED-RELATED"/>
    <property type="match status" value="1"/>
</dbReference>
<feature type="compositionally biased region" description="Low complexity" evidence="2">
    <location>
        <begin position="259"/>
        <end position="279"/>
    </location>
</feature>
<keyword evidence="1" id="KW-0479">Metal-binding</keyword>
<keyword evidence="5" id="KW-1185">Reference proteome</keyword>
<dbReference type="AlphaFoldDB" id="A0AAV6VH83"/>
<comment type="caution">
    <text evidence="4">The sequence shown here is derived from an EMBL/GenBank/DDBJ whole genome shotgun (WGS) entry which is preliminary data.</text>
</comment>